<dbReference type="Pfam" id="PF23198">
    <property type="entry name" value="PDE8A_N"/>
    <property type="match status" value="1"/>
</dbReference>
<feature type="compositionally biased region" description="Polar residues" evidence="1">
    <location>
        <begin position="127"/>
        <end position="143"/>
    </location>
</feature>
<sequence length="228" mass="23750">MGCTPSIHVSQTGVMYCRESEESNSPRPSTLVPAYNASHTTVAAASSSCGAMVVSHSEAKLGRGAETTVVGGGAAAAGASSSSLTSSVGGASSSRNSHKKKSASWGGDKGGGGEKEKVRSSGDVQGALTTGSTEAETQTSRQSMKNLEHDIKFGPMLLHQKAMSVLLVFGREDRQSDGFWWAAEKLGYRCNITSSPETALETYLTHNHDTVIIDARQTTTNTNSSNSS</sequence>
<reference evidence="4" key="1">
    <citation type="submission" date="2025-08" db="UniProtKB">
        <authorList>
            <consortium name="RefSeq"/>
        </authorList>
    </citation>
    <scope>IDENTIFICATION</scope>
</reference>
<feature type="region of interest" description="Disordered" evidence="1">
    <location>
        <begin position="75"/>
        <end position="143"/>
    </location>
</feature>
<keyword evidence="3" id="KW-1185">Reference proteome</keyword>
<evidence type="ECO:0000259" key="2">
    <source>
        <dbReference type="Pfam" id="PF23198"/>
    </source>
</evidence>
<dbReference type="RefSeq" id="XP_005098745.2">
    <property type="nucleotide sequence ID" value="XM_005098688.3"/>
</dbReference>
<evidence type="ECO:0000256" key="1">
    <source>
        <dbReference type="SAM" id="MobiDB-lite"/>
    </source>
</evidence>
<evidence type="ECO:0000313" key="3">
    <source>
        <dbReference type="Proteomes" id="UP000694888"/>
    </source>
</evidence>
<organism evidence="3 4">
    <name type="scientific">Aplysia californica</name>
    <name type="common">California sea hare</name>
    <dbReference type="NCBI Taxonomy" id="6500"/>
    <lineage>
        <taxon>Eukaryota</taxon>
        <taxon>Metazoa</taxon>
        <taxon>Spiralia</taxon>
        <taxon>Lophotrochozoa</taxon>
        <taxon>Mollusca</taxon>
        <taxon>Gastropoda</taxon>
        <taxon>Heterobranchia</taxon>
        <taxon>Euthyneura</taxon>
        <taxon>Tectipleura</taxon>
        <taxon>Aplysiida</taxon>
        <taxon>Aplysioidea</taxon>
        <taxon>Aplysiidae</taxon>
        <taxon>Aplysia</taxon>
    </lineage>
</organism>
<gene>
    <name evidence="4" type="primary">LOC101857185</name>
</gene>
<feature type="compositionally biased region" description="Low complexity" evidence="1">
    <location>
        <begin position="76"/>
        <end position="94"/>
    </location>
</feature>
<dbReference type="Proteomes" id="UP000694888">
    <property type="component" value="Unplaced"/>
</dbReference>
<name>A0ABM0JPV8_APLCA</name>
<accession>A0ABM0JPV8</accession>
<proteinExistence type="predicted"/>
<dbReference type="Pfam" id="PF08629">
    <property type="entry name" value="PDE8"/>
    <property type="match status" value="1"/>
</dbReference>
<feature type="compositionally biased region" description="Basic and acidic residues" evidence="1">
    <location>
        <begin position="111"/>
        <end position="120"/>
    </location>
</feature>
<evidence type="ECO:0000313" key="4">
    <source>
        <dbReference type="RefSeq" id="XP_005098745.2"/>
    </source>
</evidence>
<dbReference type="InterPro" id="IPR057304">
    <property type="entry name" value="PDE8-like_REC_N"/>
</dbReference>
<feature type="domain" description="PDE8-like REC N-terminal" evidence="2">
    <location>
        <begin position="158"/>
        <end position="219"/>
    </location>
</feature>
<feature type="non-terminal residue" evidence="4">
    <location>
        <position position="228"/>
    </location>
</feature>
<protein>
    <submittedName>
        <fullName evidence="4">High affinity cAMP-specific and IBMX-insensitive 3',5'-cyclic phosphodiesterase 8B</fullName>
    </submittedName>
</protein>
<dbReference type="GeneID" id="101857185"/>